<dbReference type="EMBL" id="VDLU01000003">
    <property type="protein sequence ID" value="TNJ27558.1"/>
    <property type="molecule type" value="Genomic_DNA"/>
</dbReference>
<dbReference type="GO" id="GO:1990817">
    <property type="term" value="F:poly(A) RNA polymerase activity"/>
    <property type="evidence" value="ECO:0007669"/>
    <property type="project" value="UniProtKB-EC"/>
</dbReference>
<dbReference type="InterPro" id="IPR007012">
    <property type="entry name" value="PolA_pol_cen_dom"/>
</dbReference>
<reference evidence="15 16" key="1">
    <citation type="submission" date="2019-05" db="EMBL/GenBank/DDBJ databases">
        <title>The compact genome of Giardia muris reveals important steps in the evolution of intestinal protozoan parasites.</title>
        <authorList>
            <person name="Xu F."/>
            <person name="Jimenez-Gonzalez A."/>
            <person name="Einarsson E."/>
            <person name="Astvaldsson A."/>
            <person name="Peirasmaki D."/>
            <person name="Eckmann L."/>
            <person name="Andersson J.O."/>
            <person name="Svard S.G."/>
            <person name="Jerlstrom-Hultqvist J."/>
        </authorList>
    </citation>
    <scope>NUCLEOTIDE SEQUENCE [LARGE SCALE GENOMIC DNA]</scope>
    <source>
        <strain evidence="15 16">Roberts-Thomson</strain>
    </source>
</reference>
<evidence type="ECO:0000256" key="1">
    <source>
        <dbReference type="ARBA" id="ARBA00001936"/>
    </source>
</evidence>
<sequence length="563" mass="64021">MSRFQLFPYDLQAEHYALLDSLLDQYMKGESVATRSERNRRQQDALATLKALLTEWVRGLRYQGGGFPATYMAGGTSHLVDVLPYGSYLLGVSSGDSDIDVVTVFPSDITKEQVMRLFPNVLRQRQDVTYCNVIDRATVPIIRFILMGVEFDMSICILNNITVVGTDYLYLDMQNMQPKSVLAINGYRTNLHLKRLLVEAHVLEPFQKLVLILKLWCKRNNIYGNKFGYFGGINCSILVAALLIYTDVSNTQFANPEKVPISLWLYNFFGYYAGLDWGKTTIQLPDQVRFADTTPHEIVALSWPRNLKADGPMRLITAVEPYINSTGRVTSTTLNVIVSKFSQGAASLNRLAHALTATLNGGIQRFRALLNVTLLGDLLGDKEREFFENREELEEDTCTRFCAIQIRNHHDSNDKAEAVERFSDYIEASIPHFQKRILKRPEFPTDQDLQVISVCTLPKWYKTSQLKQNPTPPPNYSLVPPDDGYRTLFLRLVVRNTQRTLAAEKIIALGRELQDRAEKHHKQKSVHSQDTDLSLKCFLIQRKTVSELLKWSPPGSGTRKVKS</sequence>
<evidence type="ECO:0000259" key="14">
    <source>
        <dbReference type="Pfam" id="PF20750"/>
    </source>
</evidence>
<dbReference type="GO" id="GO:0005524">
    <property type="term" value="F:ATP binding"/>
    <property type="evidence" value="ECO:0007669"/>
    <property type="project" value="UniProtKB-KW"/>
</dbReference>
<feature type="domain" description="Poly(A) polymerase central" evidence="13">
    <location>
        <begin position="206"/>
        <end position="351"/>
    </location>
</feature>
<dbReference type="Pfam" id="PF20750">
    <property type="entry name" value="PAP_NTPase"/>
    <property type="match status" value="1"/>
</dbReference>
<proteinExistence type="inferred from homology"/>
<dbReference type="AlphaFoldDB" id="A0A4Z1SVE6"/>
<keyword evidence="9" id="KW-0547">Nucleotide-binding</keyword>
<name>A0A4Z1SVE6_GIAMU</name>
<keyword evidence="6" id="KW-0507">mRNA processing</keyword>
<comment type="similarity">
    <text evidence="4">Belongs to the poly(A) polymerase family.</text>
</comment>
<evidence type="ECO:0000256" key="7">
    <source>
        <dbReference type="ARBA" id="ARBA00022679"/>
    </source>
</evidence>
<evidence type="ECO:0000256" key="10">
    <source>
        <dbReference type="ARBA" id="ARBA00022840"/>
    </source>
</evidence>
<evidence type="ECO:0000256" key="8">
    <source>
        <dbReference type="ARBA" id="ARBA00022723"/>
    </source>
</evidence>
<dbReference type="InterPro" id="IPR048840">
    <property type="entry name" value="PolA_pol_NTPase"/>
</dbReference>
<comment type="cofactor">
    <cofactor evidence="2">
        <name>Mg(2+)</name>
        <dbReference type="ChEBI" id="CHEBI:18420"/>
    </cofactor>
</comment>
<dbReference type="GO" id="GO:0005634">
    <property type="term" value="C:nucleus"/>
    <property type="evidence" value="ECO:0007669"/>
    <property type="project" value="UniProtKB-SubCell"/>
</dbReference>
<evidence type="ECO:0000256" key="9">
    <source>
        <dbReference type="ARBA" id="ARBA00022741"/>
    </source>
</evidence>
<evidence type="ECO:0000259" key="13">
    <source>
        <dbReference type="Pfam" id="PF04928"/>
    </source>
</evidence>
<dbReference type="VEuPathDB" id="GiardiaDB:GMRT_10862"/>
<dbReference type="PANTHER" id="PTHR10682:SF10">
    <property type="entry name" value="POLYNUCLEOTIDE ADENYLYLTRANSFERASE"/>
    <property type="match status" value="1"/>
</dbReference>
<dbReference type="Pfam" id="PF04928">
    <property type="entry name" value="PAP_central"/>
    <property type="match status" value="1"/>
</dbReference>
<dbReference type="OrthoDB" id="412748at2759"/>
<protein>
    <recommendedName>
        <fullName evidence="5">polynucleotide adenylyltransferase</fullName>
        <ecNumber evidence="5">2.7.7.19</ecNumber>
    </recommendedName>
</protein>
<accession>A0A4Z1SVE6</accession>
<evidence type="ECO:0000256" key="4">
    <source>
        <dbReference type="ARBA" id="ARBA00010912"/>
    </source>
</evidence>
<evidence type="ECO:0000313" key="16">
    <source>
        <dbReference type="Proteomes" id="UP000315496"/>
    </source>
</evidence>
<evidence type="ECO:0000256" key="6">
    <source>
        <dbReference type="ARBA" id="ARBA00022664"/>
    </source>
</evidence>
<evidence type="ECO:0000313" key="15">
    <source>
        <dbReference type="EMBL" id="TNJ27558.1"/>
    </source>
</evidence>
<gene>
    <name evidence="15" type="ORF">GMRT_10862</name>
</gene>
<keyword evidence="10" id="KW-0067">ATP-binding</keyword>
<keyword evidence="7" id="KW-0808">Transferase</keyword>
<keyword evidence="8" id="KW-0479">Metal-binding</keyword>
<dbReference type="Gene3D" id="1.10.1410.10">
    <property type="match status" value="1"/>
</dbReference>
<evidence type="ECO:0000256" key="3">
    <source>
        <dbReference type="ARBA" id="ARBA00004123"/>
    </source>
</evidence>
<organism evidence="15 16">
    <name type="scientific">Giardia muris</name>
    <dbReference type="NCBI Taxonomy" id="5742"/>
    <lineage>
        <taxon>Eukaryota</taxon>
        <taxon>Metamonada</taxon>
        <taxon>Diplomonadida</taxon>
        <taxon>Hexamitidae</taxon>
        <taxon>Giardiinae</taxon>
        <taxon>Giardia</taxon>
    </lineage>
</organism>
<evidence type="ECO:0000256" key="5">
    <source>
        <dbReference type="ARBA" id="ARBA00012388"/>
    </source>
</evidence>
<dbReference type="SUPFAM" id="SSF81301">
    <property type="entry name" value="Nucleotidyltransferase"/>
    <property type="match status" value="1"/>
</dbReference>
<evidence type="ECO:0000256" key="11">
    <source>
        <dbReference type="ARBA" id="ARBA00022842"/>
    </source>
</evidence>
<keyword evidence="11" id="KW-0460">Magnesium</keyword>
<comment type="caution">
    <text evidence="15">The sequence shown here is derived from an EMBL/GenBank/DDBJ whole genome shotgun (WGS) entry which is preliminary data.</text>
</comment>
<dbReference type="EC" id="2.7.7.19" evidence="5"/>
<dbReference type="CDD" id="cd05402">
    <property type="entry name" value="NT_PAP_TUTase"/>
    <property type="match status" value="1"/>
</dbReference>
<dbReference type="SUPFAM" id="SSF81631">
    <property type="entry name" value="PAP/OAS1 substrate-binding domain"/>
    <property type="match status" value="1"/>
</dbReference>
<dbReference type="PANTHER" id="PTHR10682">
    <property type="entry name" value="POLY A POLYMERASE"/>
    <property type="match status" value="1"/>
</dbReference>
<dbReference type="GO" id="GO:0046872">
    <property type="term" value="F:metal ion binding"/>
    <property type="evidence" value="ECO:0007669"/>
    <property type="project" value="UniProtKB-KW"/>
</dbReference>
<dbReference type="GO" id="GO:0006397">
    <property type="term" value="P:mRNA processing"/>
    <property type="evidence" value="ECO:0007669"/>
    <property type="project" value="UniProtKB-KW"/>
</dbReference>
<evidence type="ECO:0000256" key="2">
    <source>
        <dbReference type="ARBA" id="ARBA00001946"/>
    </source>
</evidence>
<dbReference type="Proteomes" id="UP000315496">
    <property type="component" value="Chromosome 3"/>
</dbReference>
<evidence type="ECO:0000256" key="12">
    <source>
        <dbReference type="ARBA" id="ARBA00023242"/>
    </source>
</evidence>
<keyword evidence="16" id="KW-1185">Reference proteome</keyword>
<keyword evidence="12" id="KW-0539">Nucleus</keyword>
<dbReference type="Gene3D" id="3.30.460.10">
    <property type="entry name" value="Beta Polymerase, domain 2"/>
    <property type="match status" value="1"/>
</dbReference>
<feature type="domain" description="Poly(A) polymerase nucleotidyltransferase" evidence="14">
    <location>
        <begin position="22"/>
        <end position="196"/>
    </location>
</feature>
<comment type="cofactor">
    <cofactor evidence="1">
        <name>Mn(2+)</name>
        <dbReference type="ChEBI" id="CHEBI:29035"/>
    </cofactor>
</comment>
<comment type="subcellular location">
    <subcellularLocation>
        <location evidence="3">Nucleus</location>
    </subcellularLocation>
</comment>
<dbReference type="InterPro" id="IPR043519">
    <property type="entry name" value="NT_sf"/>
</dbReference>